<evidence type="ECO:0000256" key="3">
    <source>
        <dbReference type="ARBA" id="ARBA00022806"/>
    </source>
</evidence>
<evidence type="ECO:0000256" key="1">
    <source>
        <dbReference type="ARBA" id="ARBA00022741"/>
    </source>
</evidence>
<feature type="compositionally biased region" description="Basic residues" evidence="5">
    <location>
        <begin position="405"/>
        <end position="424"/>
    </location>
</feature>
<dbReference type="Pfam" id="PF00271">
    <property type="entry name" value="Helicase_C"/>
    <property type="match status" value="1"/>
</dbReference>
<feature type="domain" description="Helicase ATP-binding" evidence="6">
    <location>
        <begin position="28"/>
        <end position="197"/>
    </location>
</feature>
<dbReference type="CDD" id="cd00268">
    <property type="entry name" value="DEADc"/>
    <property type="match status" value="1"/>
</dbReference>
<dbReference type="Gene3D" id="3.40.50.300">
    <property type="entry name" value="P-loop containing nucleotide triphosphate hydrolases"/>
    <property type="match status" value="2"/>
</dbReference>
<dbReference type="GO" id="GO:0003724">
    <property type="term" value="F:RNA helicase activity"/>
    <property type="evidence" value="ECO:0007669"/>
    <property type="project" value="TreeGrafter"/>
</dbReference>
<dbReference type="GO" id="GO:0009409">
    <property type="term" value="P:response to cold"/>
    <property type="evidence" value="ECO:0007669"/>
    <property type="project" value="TreeGrafter"/>
</dbReference>
<dbReference type="InterPro" id="IPR027417">
    <property type="entry name" value="P-loop_NTPase"/>
</dbReference>
<feature type="region of interest" description="Disordered" evidence="5">
    <location>
        <begin position="372"/>
        <end position="424"/>
    </location>
</feature>
<keyword evidence="2" id="KW-0378">Hydrolase</keyword>
<dbReference type="EMBL" id="FOHA01000018">
    <property type="protein sequence ID" value="SES02113.1"/>
    <property type="molecule type" value="Genomic_DNA"/>
</dbReference>
<evidence type="ECO:0000313" key="8">
    <source>
        <dbReference type="EMBL" id="SES02113.1"/>
    </source>
</evidence>
<dbReference type="GO" id="GO:0033592">
    <property type="term" value="F:RNA strand annealing activity"/>
    <property type="evidence" value="ECO:0007669"/>
    <property type="project" value="TreeGrafter"/>
</dbReference>
<dbReference type="Pfam" id="PF00270">
    <property type="entry name" value="DEAD"/>
    <property type="match status" value="1"/>
</dbReference>
<feature type="domain" description="Helicase C-terminal" evidence="7">
    <location>
        <begin position="223"/>
        <end position="367"/>
    </location>
</feature>
<dbReference type="GO" id="GO:0005840">
    <property type="term" value="C:ribosome"/>
    <property type="evidence" value="ECO:0007669"/>
    <property type="project" value="TreeGrafter"/>
</dbReference>
<gene>
    <name evidence="8" type="ORF">SAMN04488559_11811</name>
</gene>
<evidence type="ECO:0000256" key="4">
    <source>
        <dbReference type="ARBA" id="ARBA00022840"/>
    </source>
</evidence>
<keyword evidence="9" id="KW-1185">Reference proteome</keyword>
<dbReference type="InterPro" id="IPR050547">
    <property type="entry name" value="DEAD_box_RNA_helicases"/>
</dbReference>
<sequence length="424" mass="48242">MENKHQKFKEHWEKIAYQPPTFIQERVYPILKEKQHVVGISPTGTGKTVAYALPLLENVVPKAGIQLVILAPSQELSVQITEVVKEWAALLSLKVQPLIGGANIKRQLEKLREKPEIIVGTPGRILELSEMKKLKLHQVQSVVLDECDYMLKDQQLDVVRKLLTKMPNERQLSFFSATKSDLLDELPKWFGIEPLVVDVTNEASTIENISHAYIEGPTRKRVEVLRRLAQVDDFSALVFVNNMANLTLLAEKLNYERIPVAVLHSEKNKVEREQALSQLKSRKVKMLLTTDVASRGLDIVGLPYVVQYDLPLTKESYVHRAGRTGRMGAKGTVLTLVNDRELRTFKQIIKALDYQVTPRYLSHRQILLERPEQEEVATTASNQAPAKVKKDKPKKPAAEPSLPLLKKKKKNRTKDRKNKGKRTK</sequence>
<dbReference type="PROSITE" id="PS51194">
    <property type="entry name" value="HELICASE_CTER"/>
    <property type="match status" value="1"/>
</dbReference>
<evidence type="ECO:0000313" key="9">
    <source>
        <dbReference type="Proteomes" id="UP000198948"/>
    </source>
</evidence>
<dbReference type="AlphaFoldDB" id="A0A1H9TZB2"/>
<keyword evidence="4" id="KW-0067">ATP-binding</keyword>
<accession>A0A1H9TZB2</accession>
<dbReference type="GO" id="GO:0005524">
    <property type="term" value="F:ATP binding"/>
    <property type="evidence" value="ECO:0007669"/>
    <property type="project" value="UniProtKB-KW"/>
</dbReference>
<dbReference type="SMART" id="SM00487">
    <property type="entry name" value="DEXDc"/>
    <property type="match status" value="1"/>
</dbReference>
<dbReference type="GO" id="GO:0005829">
    <property type="term" value="C:cytosol"/>
    <property type="evidence" value="ECO:0007669"/>
    <property type="project" value="TreeGrafter"/>
</dbReference>
<dbReference type="OrthoDB" id="9805696at2"/>
<dbReference type="InterPro" id="IPR044742">
    <property type="entry name" value="DEAD/DEAH_RhlB"/>
</dbReference>
<dbReference type="CDD" id="cd18787">
    <property type="entry name" value="SF2_C_DEAD"/>
    <property type="match status" value="1"/>
</dbReference>
<dbReference type="GO" id="GO:0016787">
    <property type="term" value="F:hydrolase activity"/>
    <property type="evidence" value="ECO:0007669"/>
    <property type="project" value="UniProtKB-KW"/>
</dbReference>
<dbReference type="Proteomes" id="UP000198948">
    <property type="component" value="Unassembled WGS sequence"/>
</dbReference>
<dbReference type="PROSITE" id="PS51192">
    <property type="entry name" value="HELICASE_ATP_BIND_1"/>
    <property type="match status" value="1"/>
</dbReference>
<reference evidence="8 9" key="1">
    <citation type="submission" date="2016-10" db="EMBL/GenBank/DDBJ databases">
        <authorList>
            <person name="de Groot N.N."/>
        </authorList>
    </citation>
    <scope>NUCLEOTIDE SEQUENCE [LARGE SCALE GENOMIC DNA]</scope>
    <source>
        <strain evidence="8 9">DSM 13760</strain>
    </source>
</reference>
<dbReference type="STRING" id="142588.SAMN04488559_11811"/>
<dbReference type="RefSeq" id="WP_092653502.1">
    <property type="nucleotide sequence ID" value="NZ_FOHA01000018.1"/>
</dbReference>
<dbReference type="PANTHER" id="PTHR47963:SF7">
    <property type="entry name" value="ATP-DEPENDENT RNA HELICASE YFML-RELATED"/>
    <property type="match status" value="1"/>
</dbReference>
<keyword evidence="1" id="KW-0547">Nucleotide-binding</keyword>
<keyword evidence="3 8" id="KW-0347">Helicase</keyword>
<protein>
    <submittedName>
        <fullName evidence="8">Superfamily II DNA and RNA helicase</fullName>
    </submittedName>
</protein>
<dbReference type="InterPro" id="IPR001650">
    <property type="entry name" value="Helicase_C-like"/>
</dbReference>
<dbReference type="InterPro" id="IPR014001">
    <property type="entry name" value="Helicase_ATP-bd"/>
</dbReference>
<proteinExistence type="predicted"/>
<evidence type="ECO:0000256" key="2">
    <source>
        <dbReference type="ARBA" id="ARBA00022801"/>
    </source>
</evidence>
<dbReference type="SMART" id="SM00490">
    <property type="entry name" value="HELICc"/>
    <property type="match status" value="1"/>
</dbReference>
<dbReference type="InterPro" id="IPR011545">
    <property type="entry name" value="DEAD/DEAH_box_helicase_dom"/>
</dbReference>
<organism evidence="8 9">
    <name type="scientific">Isobaculum melis</name>
    <dbReference type="NCBI Taxonomy" id="142588"/>
    <lineage>
        <taxon>Bacteria</taxon>
        <taxon>Bacillati</taxon>
        <taxon>Bacillota</taxon>
        <taxon>Bacilli</taxon>
        <taxon>Lactobacillales</taxon>
        <taxon>Carnobacteriaceae</taxon>
        <taxon>Isobaculum</taxon>
    </lineage>
</organism>
<evidence type="ECO:0000259" key="7">
    <source>
        <dbReference type="PROSITE" id="PS51194"/>
    </source>
</evidence>
<evidence type="ECO:0000259" key="6">
    <source>
        <dbReference type="PROSITE" id="PS51192"/>
    </source>
</evidence>
<evidence type="ECO:0000256" key="5">
    <source>
        <dbReference type="SAM" id="MobiDB-lite"/>
    </source>
</evidence>
<dbReference type="PANTHER" id="PTHR47963">
    <property type="entry name" value="DEAD-BOX ATP-DEPENDENT RNA HELICASE 47, MITOCHONDRIAL"/>
    <property type="match status" value="1"/>
</dbReference>
<dbReference type="SUPFAM" id="SSF52540">
    <property type="entry name" value="P-loop containing nucleoside triphosphate hydrolases"/>
    <property type="match status" value="1"/>
</dbReference>
<name>A0A1H9TZB2_9LACT</name>